<comment type="caution">
    <text evidence="1">The sequence shown here is derived from an EMBL/GenBank/DDBJ whole genome shotgun (WGS) entry which is preliminary data.</text>
</comment>
<dbReference type="EMBL" id="JAUJEB010000002">
    <property type="protein sequence ID" value="MDN5213259.1"/>
    <property type="molecule type" value="Genomic_DNA"/>
</dbReference>
<protein>
    <submittedName>
        <fullName evidence="1">Uncharacterized protein</fullName>
    </submittedName>
</protein>
<name>A0ABT8L688_9BACT</name>
<proteinExistence type="predicted"/>
<evidence type="ECO:0000313" key="1">
    <source>
        <dbReference type="EMBL" id="MDN5213259.1"/>
    </source>
</evidence>
<evidence type="ECO:0000313" key="2">
    <source>
        <dbReference type="Proteomes" id="UP001172083"/>
    </source>
</evidence>
<reference evidence="1" key="1">
    <citation type="submission" date="2023-06" db="EMBL/GenBank/DDBJ databases">
        <title>Genomic of Agaribacillus aureum.</title>
        <authorList>
            <person name="Wang G."/>
        </authorList>
    </citation>
    <scope>NUCLEOTIDE SEQUENCE</scope>
    <source>
        <strain evidence="1">BMA12</strain>
    </source>
</reference>
<accession>A0ABT8L688</accession>
<dbReference type="RefSeq" id="WP_346758598.1">
    <property type="nucleotide sequence ID" value="NZ_JAUJEB010000002.1"/>
</dbReference>
<organism evidence="1 2">
    <name type="scientific">Agaribacillus aureus</name>
    <dbReference type="NCBI Taxonomy" id="3051825"/>
    <lineage>
        <taxon>Bacteria</taxon>
        <taxon>Pseudomonadati</taxon>
        <taxon>Bacteroidota</taxon>
        <taxon>Cytophagia</taxon>
        <taxon>Cytophagales</taxon>
        <taxon>Splendidivirgaceae</taxon>
        <taxon>Agaribacillus</taxon>
    </lineage>
</organism>
<gene>
    <name evidence="1" type="ORF">QQ020_14415</name>
</gene>
<dbReference type="Proteomes" id="UP001172083">
    <property type="component" value="Unassembled WGS sequence"/>
</dbReference>
<sequence length="129" mass="14137">MKLEIKLKRNELELLVSIAEKFISNPQTASSEAKVAKSAKTTIEKVLDESIDLEVLGILSRFSGVAVEDIKKSHTLKFGLGIGDSRKLDLAVPFTRLASKYKSGAKINRSECSDLIKVSDCISLIKSKI</sequence>
<keyword evidence="2" id="KW-1185">Reference proteome</keyword>